<dbReference type="Proteomes" id="UP000622610">
    <property type="component" value="Unassembled WGS sequence"/>
</dbReference>
<dbReference type="InterPro" id="IPR023052">
    <property type="entry name" value="Cell_div_SepF"/>
</dbReference>
<evidence type="ECO:0000256" key="3">
    <source>
        <dbReference type="ARBA" id="ARBA00023306"/>
    </source>
</evidence>
<reference evidence="7" key="1">
    <citation type="journal article" date="2014" name="Int. J. Syst. Evol. Microbiol.">
        <title>Complete genome sequence of Corynebacterium casei LMG S-19264T (=DSM 44701T), isolated from a smear-ripened cheese.</title>
        <authorList>
            <consortium name="US DOE Joint Genome Institute (JGI-PGF)"/>
            <person name="Walter F."/>
            <person name="Albersmeier A."/>
            <person name="Kalinowski J."/>
            <person name="Ruckert C."/>
        </authorList>
    </citation>
    <scope>NUCLEOTIDE SEQUENCE</scope>
    <source>
        <strain evidence="7">CCM 8433</strain>
    </source>
</reference>
<keyword evidence="8" id="KW-1185">Reference proteome</keyword>
<comment type="subcellular location">
    <subcellularLocation>
        <location evidence="5">Cytoplasm</location>
    </subcellularLocation>
    <text evidence="5">Localizes to the division site, in a FtsZ-dependent manner.</text>
</comment>
<dbReference type="PANTHER" id="PTHR35798">
    <property type="entry name" value="CELL DIVISION PROTEIN SEPF"/>
    <property type="match status" value="1"/>
</dbReference>
<comment type="similarity">
    <text evidence="5">Belongs to the SepF family.</text>
</comment>
<evidence type="ECO:0000313" key="8">
    <source>
        <dbReference type="Proteomes" id="UP000622610"/>
    </source>
</evidence>
<dbReference type="GO" id="GO:0000917">
    <property type="term" value="P:division septum assembly"/>
    <property type="evidence" value="ECO:0007669"/>
    <property type="project" value="UniProtKB-KW"/>
</dbReference>
<gene>
    <name evidence="5 7" type="primary">sepF</name>
    <name evidence="7" type="ORF">GCM10011482_15230</name>
</gene>
<feature type="compositionally biased region" description="Polar residues" evidence="6">
    <location>
        <begin position="82"/>
        <end position="92"/>
    </location>
</feature>
<feature type="compositionally biased region" description="Polar residues" evidence="6">
    <location>
        <begin position="43"/>
        <end position="64"/>
    </location>
</feature>
<dbReference type="EMBL" id="BMDT01000006">
    <property type="protein sequence ID" value="GGI65869.1"/>
    <property type="molecule type" value="Genomic_DNA"/>
</dbReference>
<dbReference type="GO" id="GO:0005737">
    <property type="term" value="C:cytoplasm"/>
    <property type="evidence" value="ECO:0007669"/>
    <property type="project" value="UniProtKB-SubCell"/>
</dbReference>
<feature type="region of interest" description="Disordered" evidence="6">
    <location>
        <begin position="1"/>
        <end position="120"/>
    </location>
</feature>
<dbReference type="PANTHER" id="PTHR35798:SF1">
    <property type="entry name" value="CELL DIVISION PROTEIN SEPF"/>
    <property type="match status" value="1"/>
</dbReference>
<dbReference type="HAMAP" id="MF_01197">
    <property type="entry name" value="SepF"/>
    <property type="match status" value="1"/>
</dbReference>
<comment type="caution">
    <text evidence="7">The sequence shown here is derived from an EMBL/GenBank/DDBJ whole genome shotgun (WGS) entry which is preliminary data.</text>
</comment>
<dbReference type="InterPro" id="IPR007561">
    <property type="entry name" value="Cell_div_SepF/SepF-rel"/>
</dbReference>
<evidence type="ECO:0000256" key="6">
    <source>
        <dbReference type="SAM" id="MobiDB-lite"/>
    </source>
</evidence>
<keyword evidence="2 5" id="KW-0717">Septation</keyword>
<dbReference type="Gene3D" id="3.30.110.150">
    <property type="entry name" value="SepF-like protein"/>
    <property type="match status" value="1"/>
</dbReference>
<keyword evidence="1 5" id="KW-0132">Cell division</keyword>
<evidence type="ECO:0000256" key="1">
    <source>
        <dbReference type="ARBA" id="ARBA00022618"/>
    </source>
</evidence>
<organism evidence="7 8">
    <name type="scientific">Enterococcus alcedinis</name>
    <dbReference type="NCBI Taxonomy" id="1274384"/>
    <lineage>
        <taxon>Bacteria</taxon>
        <taxon>Bacillati</taxon>
        <taxon>Bacillota</taxon>
        <taxon>Bacilli</taxon>
        <taxon>Lactobacillales</taxon>
        <taxon>Enterococcaceae</taxon>
        <taxon>Enterococcus</taxon>
    </lineage>
</organism>
<dbReference type="RefSeq" id="WP_188367709.1">
    <property type="nucleotide sequence ID" value="NZ_JBHSZJ010000001.1"/>
</dbReference>
<feature type="compositionally biased region" description="Basic and acidic residues" evidence="6">
    <location>
        <begin position="95"/>
        <end position="110"/>
    </location>
</feature>
<evidence type="ECO:0000256" key="5">
    <source>
        <dbReference type="HAMAP-Rule" id="MF_01197"/>
    </source>
</evidence>
<sequence>MSLKDFFGNMGSFFGLEEGEDDQEVAVRQPSPSQPKPQPKQPATRSFQQVPPTQQQSRVQSPAQGQKVAARESQRAPRMEPQSRTQSNASQRKPQKAEKKVVTMPSDRKGTRTRGATNDSSGTIMILEPRVYSEAMKIAKHVMSGNSVLVNFHLMEEYQARRVVDFLTGTVYAEDGDIKRVSDEMFLCTPKTVEIEGAAKSLVQHDMFDLSEMSL</sequence>
<feature type="compositionally biased region" description="Basic and acidic residues" evidence="6">
    <location>
        <begin position="69"/>
        <end position="78"/>
    </location>
</feature>
<dbReference type="AlphaFoldDB" id="A0A917N5B0"/>
<evidence type="ECO:0000313" key="7">
    <source>
        <dbReference type="EMBL" id="GGI65869.1"/>
    </source>
</evidence>
<name>A0A917N5B0_9ENTE</name>
<keyword evidence="3 5" id="KW-0131">Cell cycle</keyword>
<keyword evidence="5" id="KW-0963">Cytoplasm</keyword>
<comment type="function">
    <text evidence="4 5">Cell division protein that is part of the divisome complex and is recruited early to the Z-ring. Probably stimulates Z-ring formation, perhaps through the cross-linking of FtsZ protofilaments. Its function overlaps with FtsA.</text>
</comment>
<evidence type="ECO:0000256" key="2">
    <source>
        <dbReference type="ARBA" id="ARBA00023210"/>
    </source>
</evidence>
<proteinExistence type="inferred from homology"/>
<dbReference type="InterPro" id="IPR038594">
    <property type="entry name" value="SepF-like_sf"/>
</dbReference>
<reference evidence="7" key="2">
    <citation type="submission" date="2020-09" db="EMBL/GenBank/DDBJ databases">
        <authorList>
            <person name="Sun Q."/>
            <person name="Sedlacek I."/>
        </authorList>
    </citation>
    <scope>NUCLEOTIDE SEQUENCE</scope>
    <source>
        <strain evidence="7">CCM 8433</strain>
    </source>
</reference>
<protein>
    <recommendedName>
        <fullName evidence="5">Cell division protein SepF</fullName>
    </recommendedName>
</protein>
<dbReference type="GO" id="GO:0043093">
    <property type="term" value="P:FtsZ-dependent cytokinesis"/>
    <property type="evidence" value="ECO:0007669"/>
    <property type="project" value="UniProtKB-UniRule"/>
</dbReference>
<dbReference type="Pfam" id="PF04472">
    <property type="entry name" value="SepF"/>
    <property type="match status" value="1"/>
</dbReference>
<comment type="subunit">
    <text evidence="5">Homodimer. Interacts with FtsZ.</text>
</comment>
<accession>A0A917N5B0</accession>
<evidence type="ECO:0000256" key="4">
    <source>
        <dbReference type="ARBA" id="ARBA00044936"/>
    </source>
</evidence>